<sequence length="262" mass="27535">MALSVVGIYLLLGAVAGLLAGLLGVGGGLIIVPALAWIFTQQGYQPEIIMHMAVATSLATIVLTSLSSMRAHHKKGAVHWPVFVRLSPGIVLGALAGAGIVDYLPTRALQLFFALFVFAVAAQLMMNLRPPRTHRVTGRISPYFAGSGIGLISTIVGIGGGSLTVPWLLWNQFSVREAVATSSACGLPIALAGVTGFMIIGADTGIEYSRGYIYWPAFILISATSIFFAPAGAALAHKIDGQKLKRVFALFLGAVGILMLFR</sequence>
<dbReference type="InterPro" id="IPR002781">
    <property type="entry name" value="TM_pro_TauE-like"/>
</dbReference>
<feature type="transmembrane region" description="Helical" evidence="5">
    <location>
        <begin position="48"/>
        <end position="66"/>
    </location>
</feature>
<keyword evidence="4 5" id="KW-0472">Membrane</keyword>
<reference evidence="6" key="1">
    <citation type="submission" date="2018-06" db="EMBL/GenBank/DDBJ databases">
        <authorList>
            <person name="Zhirakovskaya E."/>
        </authorList>
    </citation>
    <scope>NUCLEOTIDE SEQUENCE</scope>
</reference>
<keyword evidence="2 5" id="KW-0812">Transmembrane</keyword>
<protein>
    <submittedName>
        <fullName evidence="6">Uncharacterized UPF0721 integral membrane protein</fullName>
    </submittedName>
</protein>
<dbReference type="GO" id="GO:0016020">
    <property type="term" value="C:membrane"/>
    <property type="evidence" value="ECO:0007669"/>
    <property type="project" value="UniProtKB-SubCell"/>
</dbReference>
<feature type="transmembrane region" description="Helical" evidence="5">
    <location>
        <begin position="107"/>
        <end position="128"/>
    </location>
</feature>
<evidence type="ECO:0000256" key="1">
    <source>
        <dbReference type="ARBA" id="ARBA00004141"/>
    </source>
</evidence>
<dbReference type="EMBL" id="UOFY01000027">
    <property type="protein sequence ID" value="VAX08144.1"/>
    <property type="molecule type" value="Genomic_DNA"/>
</dbReference>
<dbReference type="Pfam" id="PF01925">
    <property type="entry name" value="TauE"/>
    <property type="match status" value="1"/>
</dbReference>
<comment type="subcellular location">
    <subcellularLocation>
        <location evidence="1">Membrane</location>
        <topology evidence="1">Multi-pass membrane protein</topology>
    </subcellularLocation>
</comment>
<evidence type="ECO:0000256" key="2">
    <source>
        <dbReference type="ARBA" id="ARBA00022692"/>
    </source>
</evidence>
<gene>
    <name evidence="6" type="ORF">MNBD_GAMMA25-426</name>
</gene>
<feature type="transmembrane region" description="Helical" evidence="5">
    <location>
        <begin position="178"/>
        <end position="200"/>
    </location>
</feature>
<evidence type="ECO:0000313" key="6">
    <source>
        <dbReference type="EMBL" id="VAX08144.1"/>
    </source>
</evidence>
<feature type="transmembrane region" description="Helical" evidence="5">
    <location>
        <begin position="78"/>
        <end position="101"/>
    </location>
</feature>
<keyword evidence="3 5" id="KW-1133">Transmembrane helix</keyword>
<dbReference type="PANTHER" id="PTHR43483:SF3">
    <property type="entry name" value="MEMBRANE TRANSPORTER PROTEIN HI_0806-RELATED"/>
    <property type="match status" value="1"/>
</dbReference>
<evidence type="ECO:0000256" key="4">
    <source>
        <dbReference type="ARBA" id="ARBA00023136"/>
    </source>
</evidence>
<dbReference type="PANTHER" id="PTHR43483">
    <property type="entry name" value="MEMBRANE TRANSPORTER PROTEIN HI_0806-RELATED"/>
    <property type="match status" value="1"/>
</dbReference>
<accession>A0A3B1B816</accession>
<feature type="transmembrane region" description="Helical" evidence="5">
    <location>
        <begin position="212"/>
        <end position="232"/>
    </location>
</feature>
<feature type="transmembrane region" description="Helical" evidence="5">
    <location>
        <begin position="7"/>
        <end position="36"/>
    </location>
</feature>
<evidence type="ECO:0000256" key="5">
    <source>
        <dbReference type="SAM" id="Phobius"/>
    </source>
</evidence>
<proteinExistence type="predicted"/>
<feature type="transmembrane region" description="Helical" evidence="5">
    <location>
        <begin position="140"/>
        <end position="158"/>
    </location>
</feature>
<dbReference type="AlphaFoldDB" id="A0A3B1B816"/>
<organism evidence="6">
    <name type="scientific">hydrothermal vent metagenome</name>
    <dbReference type="NCBI Taxonomy" id="652676"/>
    <lineage>
        <taxon>unclassified sequences</taxon>
        <taxon>metagenomes</taxon>
        <taxon>ecological metagenomes</taxon>
    </lineage>
</organism>
<evidence type="ECO:0000256" key="3">
    <source>
        <dbReference type="ARBA" id="ARBA00022989"/>
    </source>
</evidence>
<feature type="transmembrane region" description="Helical" evidence="5">
    <location>
        <begin position="244"/>
        <end position="261"/>
    </location>
</feature>
<name>A0A3B1B816_9ZZZZ</name>